<protein>
    <recommendedName>
        <fullName evidence="4">Rod shape-determining protein MreD</fullName>
    </recommendedName>
</protein>
<proteinExistence type="predicted"/>
<accession>A0ABD5ZGA5</accession>
<keyword evidence="3" id="KW-1185">Reference proteome</keyword>
<feature type="transmembrane region" description="Helical" evidence="1">
    <location>
        <begin position="12"/>
        <end position="30"/>
    </location>
</feature>
<sequence length="153" mass="16108">MNVRRSPFLRDSAAAIAVLVGLYALAFVQFQPVQIPGYLLMVGFGVIDTLAGPITANYDLWFGVYLVALGLGAGAFAGLLRTASRRADLPAWRVAVAGAAAVVGVLSLLFALGVLFTSTQVTPVLITATTAVFFFALAAWLAGLFSVEMRPTR</sequence>
<comment type="caution">
    <text evidence="2">The sequence shown here is derived from an EMBL/GenBank/DDBJ whole genome shotgun (WGS) entry which is preliminary data.</text>
</comment>
<organism evidence="2 3">
    <name type="scientific">Haloferax namakaokahaiae</name>
    <dbReference type="NCBI Taxonomy" id="1748331"/>
    <lineage>
        <taxon>Archaea</taxon>
        <taxon>Methanobacteriati</taxon>
        <taxon>Methanobacteriota</taxon>
        <taxon>Stenosarchaea group</taxon>
        <taxon>Halobacteria</taxon>
        <taxon>Halobacteriales</taxon>
        <taxon>Haloferacaceae</taxon>
        <taxon>Haloferax</taxon>
    </lineage>
</organism>
<dbReference type="Proteomes" id="UP001596481">
    <property type="component" value="Unassembled WGS sequence"/>
</dbReference>
<dbReference type="AlphaFoldDB" id="A0ABD5ZGA5"/>
<feature type="transmembrane region" description="Helical" evidence="1">
    <location>
        <begin position="124"/>
        <end position="147"/>
    </location>
</feature>
<keyword evidence="1" id="KW-0472">Membrane</keyword>
<evidence type="ECO:0000256" key="1">
    <source>
        <dbReference type="SAM" id="Phobius"/>
    </source>
</evidence>
<evidence type="ECO:0000313" key="3">
    <source>
        <dbReference type="Proteomes" id="UP001596481"/>
    </source>
</evidence>
<feature type="transmembrane region" description="Helical" evidence="1">
    <location>
        <begin position="92"/>
        <end position="118"/>
    </location>
</feature>
<keyword evidence="1" id="KW-1133">Transmembrane helix</keyword>
<keyword evidence="1" id="KW-0812">Transmembrane</keyword>
<evidence type="ECO:0000313" key="2">
    <source>
        <dbReference type="EMBL" id="MFC7204109.1"/>
    </source>
</evidence>
<name>A0ABD5ZGA5_9EURY</name>
<dbReference type="EMBL" id="JBHTAA010000005">
    <property type="protein sequence ID" value="MFC7204109.1"/>
    <property type="molecule type" value="Genomic_DNA"/>
</dbReference>
<gene>
    <name evidence="2" type="ORF">ACFQJC_11340</name>
</gene>
<reference evidence="2 3" key="1">
    <citation type="journal article" date="2019" name="Int. J. Syst. Evol. Microbiol.">
        <title>The Global Catalogue of Microorganisms (GCM) 10K type strain sequencing project: providing services to taxonomists for standard genome sequencing and annotation.</title>
        <authorList>
            <consortium name="The Broad Institute Genomics Platform"/>
            <consortium name="The Broad Institute Genome Sequencing Center for Infectious Disease"/>
            <person name="Wu L."/>
            <person name="Ma J."/>
        </authorList>
    </citation>
    <scope>NUCLEOTIDE SEQUENCE [LARGE SCALE GENOMIC DNA]</scope>
    <source>
        <strain evidence="2 3">DSM 29988</strain>
    </source>
</reference>
<evidence type="ECO:0008006" key="4">
    <source>
        <dbReference type="Google" id="ProtNLM"/>
    </source>
</evidence>
<dbReference type="RefSeq" id="WP_390223532.1">
    <property type="nucleotide sequence ID" value="NZ_JBHTAA010000005.1"/>
</dbReference>
<feature type="transmembrane region" description="Helical" evidence="1">
    <location>
        <begin position="60"/>
        <end position="80"/>
    </location>
</feature>